<proteinExistence type="predicted"/>
<accession>A0A834T4E6</accession>
<protein>
    <submittedName>
        <fullName evidence="1">Uncharacterized protein</fullName>
    </submittedName>
</protein>
<organism evidence="1 2">
    <name type="scientific">Senna tora</name>
    <dbReference type="NCBI Taxonomy" id="362788"/>
    <lineage>
        <taxon>Eukaryota</taxon>
        <taxon>Viridiplantae</taxon>
        <taxon>Streptophyta</taxon>
        <taxon>Embryophyta</taxon>
        <taxon>Tracheophyta</taxon>
        <taxon>Spermatophyta</taxon>
        <taxon>Magnoliopsida</taxon>
        <taxon>eudicotyledons</taxon>
        <taxon>Gunneridae</taxon>
        <taxon>Pentapetalae</taxon>
        <taxon>rosids</taxon>
        <taxon>fabids</taxon>
        <taxon>Fabales</taxon>
        <taxon>Fabaceae</taxon>
        <taxon>Caesalpinioideae</taxon>
        <taxon>Cassia clade</taxon>
        <taxon>Senna</taxon>
    </lineage>
</organism>
<gene>
    <name evidence="1" type="ORF">G2W53_028005</name>
</gene>
<evidence type="ECO:0000313" key="1">
    <source>
        <dbReference type="EMBL" id="KAF7814036.1"/>
    </source>
</evidence>
<evidence type="ECO:0000313" key="2">
    <source>
        <dbReference type="Proteomes" id="UP000634136"/>
    </source>
</evidence>
<dbReference type="Proteomes" id="UP000634136">
    <property type="component" value="Unassembled WGS sequence"/>
</dbReference>
<sequence length="19" mass="2033">MAKDSQVSTLNNLAGNKEL</sequence>
<keyword evidence="2" id="KW-1185">Reference proteome</keyword>
<dbReference type="AlphaFoldDB" id="A0A834T4E6"/>
<dbReference type="EMBL" id="JAAIUW010000009">
    <property type="protein sequence ID" value="KAF7814036.1"/>
    <property type="molecule type" value="Genomic_DNA"/>
</dbReference>
<comment type="caution">
    <text evidence="1">The sequence shown here is derived from an EMBL/GenBank/DDBJ whole genome shotgun (WGS) entry which is preliminary data.</text>
</comment>
<reference evidence="1" key="1">
    <citation type="submission" date="2020-09" db="EMBL/GenBank/DDBJ databases">
        <title>Genome-Enabled Discovery of Anthraquinone Biosynthesis in Senna tora.</title>
        <authorList>
            <person name="Kang S.-H."/>
            <person name="Pandey R.P."/>
            <person name="Lee C.-M."/>
            <person name="Sim J.-S."/>
            <person name="Jeong J.-T."/>
            <person name="Choi B.-S."/>
            <person name="Jung M."/>
            <person name="Ginzburg D."/>
            <person name="Zhao K."/>
            <person name="Won S.Y."/>
            <person name="Oh T.-J."/>
            <person name="Yu Y."/>
            <person name="Kim N.-H."/>
            <person name="Lee O.R."/>
            <person name="Lee T.-H."/>
            <person name="Bashyal P."/>
            <person name="Kim T.-S."/>
            <person name="Lee W.-H."/>
            <person name="Kawkins C."/>
            <person name="Kim C.-K."/>
            <person name="Kim J.S."/>
            <person name="Ahn B.O."/>
            <person name="Rhee S.Y."/>
            <person name="Sohng J.K."/>
        </authorList>
    </citation>
    <scope>NUCLEOTIDE SEQUENCE</scope>
    <source>
        <tissue evidence="1">Leaf</tissue>
    </source>
</reference>
<name>A0A834T4E6_9FABA</name>